<protein>
    <submittedName>
        <fullName evidence="2">Uncharacterized protein</fullName>
    </submittedName>
</protein>
<organism evidence="2 3">
    <name type="scientific">Favolaschia claudopus</name>
    <dbReference type="NCBI Taxonomy" id="2862362"/>
    <lineage>
        <taxon>Eukaryota</taxon>
        <taxon>Fungi</taxon>
        <taxon>Dikarya</taxon>
        <taxon>Basidiomycota</taxon>
        <taxon>Agaricomycotina</taxon>
        <taxon>Agaricomycetes</taxon>
        <taxon>Agaricomycetidae</taxon>
        <taxon>Agaricales</taxon>
        <taxon>Marasmiineae</taxon>
        <taxon>Mycenaceae</taxon>
        <taxon>Favolaschia</taxon>
    </lineage>
</organism>
<keyword evidence="3" id="KW-1185">Reference proteome</keyword>
<evidence type="ECO:0000256" key="1">
    <source>
        <dbReference type="SAM" id="MobiDB-lite"/>
    </source>
</evidence>
<gene>
    <name evidence="2" type="ORF">R3P38DRAFT_474329</name>
</gene>
<name>A0AAW0CJZ1_9AGAR</name>
<reference evidence="2 3" key="1">
    <citation type="journal article" date="2024" name="J Genomics">
        <title>Draft genome sequencing and assembly of Favolaschia claudopus CIRM-BRFM 2984 isolated from oak limbs.</title>
        <authorList>
            <person name="Navarro D."/>
            <person name="Drula E."/>
            <person name="Chaduli D."/>
            <person name="Cazenave R."/>
            <person name="Ahrendt S."/>
            <person name="Wang J."/>
            <person name="Lipzen A."/>
            <person name="Daum C."/>
            <person name="Barry K."/>
            <person name="Grigoriev I.V."/>
            <person name="Favel A."/>
            <person name="Rosso M.N."/>
            <person name="Martin F."/>
        </authorList>
    </citation>
    <scope>NUCLEOTIDE SEQUENCE [LARGE SCALE GENOMIC DNA]</scope>
    <source>
        <strain evidence="2 3">CIRM-BRFM 2984</strain>
    </source>
</reference>
<comment type="caution">
    <text evidence="2">The sequence shown here is derived from an EMBL/GenBank/DDBJ whole genome shotgun (WGS) entry which is preliminary data.</text>
</comment>
<dbReference type="Proteomes" id="UP001362999">
    <property type="component" value="Unassembled WGS sequence"/>
</dbReference>
<sequence>MATSVETFIQFIANLEDGNQNTPGIENKIHKRLEWTWGLLPGTLAAHLKQFRIFRAGSRLYLPQETSSGNSDRYLMDEGVVLFPRTRILSEAASCWTRDSVESPPERVDEAYDKHCSFNTYLAVSLDDMSPTLSRPHRYISDLPLHLIVLTTYAKLLRCWGDLQPSERTAKWLSLVRRAHASDPTCRTFFASSQFREMEVLYARWLWGVDVADADAESRANNEDQTRLQQPTPVSTVPTTKKRKSTGDAAGDATRSDPRRRLGLLEDRSLPLQPFSRSVNVSARREAQTFTMSFEEIEGERAIRRLLESVHKWLDTSAEAYTDERWLLNDDEIDDDSRERVRKVKTCDLRTPDYKRFNFRSKGSVI</sequence>
<dbReference type="EMBL" id="JAWWNJ010000016">
    <property type="protein sequence ID" value="KAK7039329.1"/>
    <property type="molecule type" value="Genomic_DNA"/>
</dbReference>
<accession>A0AAW0CJZ1</accession>
<proteinExistence type="predicted"/>
<evidence type="ECO:0000313" key="3">
    <source>
        <dbReference type="Proteomes" id="UP001362999"/>
    </source>
</evidence>
<feature type="region of interest" description="Disordered" evidence="1">
    <location>
        <begin position="218"/>
        <end position="260"/>
    </location>
</feature>
<evidence type="ECO:0000313" key="2">
    <source>
        <dbReference type="EMBL" id="KAK7039329.1"/>
    </source>
</evidence>
<dbReference type="AlphaFoldDB" id="A0AAW0CJZ1"/>